<accession>A0A858RL17</accession>
<reference evidence="1 2" key="1">
    <citation type="submission" date="2020-04" db="EMBL/GenBank/DDBJ databases">
        <title>Luteolibacter sp. G-1-1-1 isolated from soil.</title>
        <authorList>
            <person name="Dahal R.H."/>
        </authorList>
    </citation>
    <scope>NUCLEOTIDE SEQUENCE [LARGE SCALE GENOMIC DNA]</scope>
    <source>
        <strain evidence="1 2">G-1-1-1</strain>
    </source>
</reference>
<name>A0A858RL17_9BACT</name>
<keyword evidence="2" id="KW-1185">Reference proteome</keyword>
<protein>
    <submittedName>
        <fullName evidence="1">Uncharacterized protein</fullName>
    </submittedName>
</protein>
<sequence>MLTHHPLSILSRCCIASALLLPGGVGAAMVIYSFDANPELDPYRVSFGYGAGLPSSFLSPEFDPDGTGFKASFGGDAPAGTFALASPLPSGFLVNIPNARMSSFALEEANGHDSNNHPLTITTSLAITAVSFEWRSYAMPFKGSFIVVSDGMGKTQVFGDDHSMGWQVTDEWGATHAGGLAAGSAIFETSAPVTSITITAYERRDDGQGSFTDFVSGVGIDDLTFTVVPEPGAPLLAIFGIVPLLRRRRTS</sequence>
<dbReference type="EMBL" id="CP051774">
    <property type="protein sequence ID" value="QJE98026.1"/>
    <property type="molecule type" value="Genomic_DNA"/>
</dbReference>
<dbReference type="RefSeq" id="WP_169456452.1">
    <property type="nucleotide sequence ID" value="NZ_CP051774.1"/>
</dbReference>
<gene>
    <name evidence="1" type="ORF">HHL09_20285</name>
</gene>
<dbReference type="KEGG" id="luo:HHL09_20285"/>
<evidence type="ECO:0000313" key="1">
    <source>
        <dbReference type="EMBL" id="QJE98026.1"/>
    </source>
</evidence>
<dbReference type="Proteomes" id="UP000501812">
    <property type="component" value="Chromosome"/>
</dbReference>
<dbReference type="AlphaFoldDB" id="A0A858RL17"/>
<organism evidence="1 2">
    <name type="scientific">Luteolibacter luteus</name>
    <dbReference type="NCBI Taxonomy" id="2728835"/>
    <lineage>
        <taxon>Bacteria</taxon>
        <taxon>Pseudomonadati</taxon>
        <taxon>Verrucomicrobiota</taxon>
        <taxon>Verrucomicrobiia</taxon>
        <taxon>Verrucomicrobiales</taxon>
        <taxon>Verrucomicrobiaceae</taxon>
        <taxon>Luteolibacter</taxon>
    </lineage>
</organism>
<proteinExistence type="predicted"/>
<evidence type="ECO:0000313" key="2">
    <source>
        <dbReference type="Proteomes" id="UP000501812"/>
    </source>
</evidence>